<evidence type="ECO:0000256" key="6">
    <source>
        <dbReference type="ARBA" id="ARBA00023054"/>
    </source>
</evidence>
<gene>
    <name evidence="9" type="ORF">ECRASSUSDP1_LOCUS22873</name>
</gene>
<dbReference type="PROSITE" id="PS51311">
    <property type="entry name" value="SCGB"/>
    <property type="match status" value="1"/>
</dbReference>
<evidence type="ECO:0000256" key="7">
    <source>
        <dbReference type="SAM" id="MobiDB-lite"/>
    </source>
</evidence>
<proteinExistence type="inferred from homology"/>
<dbReference type="GO" id="GO:0005829">
    <property type="term" value="C:cytosol"/>
    <property type="evidence" value="ECO:0007669"/>
    <property type="project" value="GOC"/>
</dbReference>
<dbReference type="Proteomes" id="UP001295684">
    <property type="component" value="Unassembled WGS sequence"/>
</dbReference>
<evidence type="ECO:0000256" key="2">
    <source>
        <dbReference type="ARBA" id="ARBA00009150"/>
    </source>
</evidence>
<keyword evidence="6" id="KW-0175">Coiled coil</keyword>
<dbReference type="AlphaFoldDB" id="A0AAD1XXP8"/>
<evidence type="ECO:0000256" key="1">
    <source>
        <dbReference type="ARBA" id="ARBA00004601"/>
    </source>
</evidence>
<evidence type="ECO:0000313" key="9">
    <source>
        <dbReference type="EMBL" id="CAI2381418.1"/>
    </source>
</evidence>
<evidence type="ECO:0000256" key="3">
    <source>
        <dbReference type="ARBA" id="ARBA00022448"/>
    </source>
</evidence>
<dbReference type="InterPro" id="IPR012501">
    <property type="entry name" value="Vps54_C"/>
</dbReference>
<dbReference type="GO" id="GO:0042147">
    <property type="term" value="P:retrograde transport, endosome to Golgi"/>
    <property type="evidence" value="ECO:0007669"/>
    <property type="project" value="InterPro"/>
</dbReference>
<accession>A0AAD1XXP8</accession>
<reference evidence="9" key="1">
    <citation type="submission" date="2023-07" db="EMBL/GenBank/DDBJ databases">
        <authorList>
            <consortium name="AG Swart"/>
            <person name="Singh M."/>
            <person name="Singh A."/>
            <person name="Seah K."/>
            <person name="Emmerich C."/>
        </authorList>
    </citation>
    <scope>NUCLEOTIDE SEQUENCE</scope>
    <source>
        <strain evidence="9">DP1</strain>
    </source>
</reference>
<feature type="region of interest" description="Disordered" evidence="7">
    <location>
        <begin position="1"/>
        <end position="54"/>
    </location>
</feature>
<keyword evidence="4" id="KW-0653">Protein transport</keyword>
<dbReference type="Pfam" id="PF07928">
    <property type="entry name" value="Vps54"/>
    <property type="match status" value="1"/>
</dbReference>
<evidence type="ECO:0000259" key="8">
    <source>
        <dbReference type="Pfam" id="PF07928"/>
    </source>
</evidence>
<dbReference type="PANTHER" id="PTHR12965">
    <property type="entry name" value="VACUOLAR PROTEIN SORTING 54"/>
    <property type="match status" value="1"/>
</dbReference>
<organism evidence="9 10">
    <name type="scientific">Euplotes crassus</name>
    <dbReference type="NCBI Taxonomy" id="5936"/>
    <lineage>
        <taxon>Eukaryota</taxon>
        <taxon>Sar</taxon>
        <taxon>Alveolata</taxon>
        <taxon>Ciliophora</taxon>
        <taxon>Intramacronucleata</taxon>
        <taxon>Spirotrichea</taxon>
        <taxon>Hypotrichia</taxon>
        <taxon>Euplotida</taxon>
        <taxon>Euplotidae</taxon>
        <taxon>Moneuplotes</taxon>
    </lineage>
</organism>
<keyword evidence="10" id="KW-1185">Reference proteome</keyword>
<dbReference type="GO" id="GO:0019905">
    <property type="term" value="F:syntaxin binding"/>
    <property type="evidence" value="ECO:0007669"/>
    <property type="project" value="TreeGrafter"/>
</dbReference>
<name>A0AAD1XXP8_EUPCR</name>
<feature type="compositionally biased region" description="Basic and acidic residues" evidence="7">
    <location>
        <begin position="1"/>
        <end position="33"/>
    </location>
</feature>
<dbReference type="GO" id="GO:0015031">
    <property type="term" value="P:protein transport"/>
    <property type="evidence" value="ECO:0007669"/>
    <property type="project" value="UniProtKB-KW"/>
</dbReference>
<comment type="subcellular location">
    <subcellularLocation>
        <location evidence="1">Golgi apparatus</location>
        <location evidence="1">trans-Golgi network</location>
    </subcellularLocation>
</comment>
<dbReference type="GO" id="GO:0000938">
    <property type="term" value="C:GARP complex"/>
    <property type="evidence" value="ECO:0007669"/>
    <property type="project" value="InterPro"/>
</dbReference>
<dbReference type="GO" id="GO:0006896">
    <property type="term" value="P:Golgi to vacuole transport"/>
    <property type="evidence" value="ECO:0007669"/>
    <property type="project" value="TreeGrafter"/>
</dbReference>
<evidence type="ECO:0000256" key="4">
    <source>
        <dbReference type="ARBA" id="ARBA00022927"/>
    </source>
</evidence>
<keyword evidence="3" id="KW-0813">Transport</keyword>
<comment type="similarity">
    <text evidence="2">Belongs to the VPS54 family.</text>
</comment>
<sequence>MDKSPQEFKESPKDFKGSEETKGSHEEEKKVPEIPKAALIKSQTAPPGEVGGTLAGPEVKDRYFYQEKLKNIPSYASVLNNPKKSNFMQWVYSATGEKILPPEVPEPPKIGDYETYINKMNKSYAKYMKYHQKEYVVSGGKKTIKKADAISAVNRVPDEYFQQDFRLSSGFFNISNKQEATAKIELCEDYLEVVENFLVAHVAENFDFFSQSFNNIRDMEQDMGDIKEAIQEIKAVNNEKRKQIVSNMLGVYFLNRRMTIMKQIRKHLKLIKILHESIPVIKNLIKSGTNFNTVTELIEKCFRLINEKLQPLKVAHILKERINEAEGKSQKKIEEEFRQLLEANFNSSIQFNSCTGDEEVQGQIREFLEGDFRAEVLDHTKFSMIHQSWSFFLLTDKKTVFTKFSFLMKNLLKCGKENEIITQMKSKFTNNSKRFYHLMLDSLMTMIKGKNVSIESKKEVFKHLDAEDILASFFLIYLIFSGVYISLERLSSILFNLCDAMIAEEASPIGKEDDVKSDRSHGHLGVNIDLISEENKTDNLKSPRLLERQSKDNLIKKEVEMKYFKGQVQEVMKSTTDYFVKKIVKSLQIAEPKICTINIEEVIILKHYFNDLANILKNKYDIEVHSIQTAIDNVILGYINNFSKKKTDAMETLLRHEEWKTIQVSPYFQGIISVINDLQIEDQDFLNFDKQGEQEFADHLIVDGTKFQVINSTCEIAKLFYEFIKIIRYFPNVATQVASHLTNLLKVYNVISCEQILGSQAFHSKILERGITAKHLAITYQSLSFILVEVPFLQEQILCRVEDNQDGIKKEFDLIMSDIDNHKTQILNKLSKILCDVIRKSMSEPVPSSYTSGEVIENIESLEASPYIKAISKSMNSLNRVILSTLNEESRKIIFTSVFPTFIDEIDSFVDEHFINDHNEEGFTIFKHDLGFLEKEITDLAKNISTGQAFIHRIGEIQGAELNDFDLESEEEEEEFGA</sequence>
<feature type="domain" description="Vacuolar protein sorting-associated protein 54 C-terminal" evidence="8">
    <location>
        <begin position="705"/>
        <end position="835"/>
    </location>
</feature>
<keyword evidence="5" id="KW-0333">Golgi apparatus</keyword>
<comment type="caution">
    <text evidence="9">The sequence shown here is derived from an EMBL/GenBank/DDBJ whole genome shotgun (WGS) entry which is preliminary data.</text>
</comment>
<dbReference type="InterPro" id="IPR039745">
    <property type="entry name" value="Vps54"/>
</dbReference>
<evidence type="ECO:0000256" key="5">
    <source>
        <dbReference type="ARBA" id="ARBA00023034"/>
    </source>
</evidence>
<dbReference type="PANTHER" id="PTHR12965:SF0">
    <property type="entry name" value="VACUOLAR PROTEIN SORTING-ASSOCIATED PROTEIN 54"/>
    <property type="match status" value="1"/>
</dbReference>
<evidence type="ECO:0000313" key="10">
    <source>
        <dbReference type="Proteomes" id="UP001295684"/>
    </source>
</evidence>
<dbReference type="EMBL" id="CAMPGE010023481">
    <property type="protein sequence ID" value="CAI2381418.1"/>
    <property type="molecule type" value="Genomic_DNA"/>
</dbReference>
<protein>
    <recommendedName>
        <fullName evidence="8">Vacuolar protein sorting-associated protein 54 C-terminal domain-containing protein</fullName>
    </recommendedName>
</protein>
<dbReference type="InterPro" id="IPR016126">
    <property type="entry name" value="Secretoglobin"/>
</dbReference>